<feature type="compositionally biased region" description="Polar residues" evidence="1">
    <location>
        <begin position="132"/>
        <end position="141"/>
    </location>
</feature>
<feature type="region of interest" description="Disordered" evidence="1">
    <location>
        <begin position="1"/>
        <end position="110"/>
    </location>
</feature>
<dbReference type="HOGENOM" id="CLU_1587702_0_0_1"/>
<gene>
    <name evidence="2" type="ORF">M407DRAFT_9839</name>
</gene>
<dbReference type="Proteomes" id="UP000054248">
    <property type="component" value="Unassembled WGS sequence"/>
</dbReference>
<reference evidence="3" key="2">
    <citation type="submission" date="2015-01" db="EMBL/GenBank/DDBJ databases">
        <title>Evolutionary Origins and Diversification of the Mycorrhizal Mutualists.</title>
        <authorList>
            <consortium name="DOE Joint Genome Institute"/>
            <consortium name="Mycorrhizal Genomics Consortium"/>
            <person name="Kohler A."/>
            <person name="Kuo A."/>
            <person name="Nagy L.G."/>
            <person name="Floudas D."/>
            <person name="Copeland A."/>
            <person name="Barry K.W."/>
            <person name="Cichocki N."/>
            <person name="Veneault-Fourrey C."/>
            <person name="LaButti K."/>
            <person name="Lindquist E.A."/>
            <person name="Lipzen A."/>
            <person name="Lundell T."/>
            <person name="Morin E."/>
            <person name="Murat C."/>
            <person name="Riley R."/>
            <person name="Ohm R."/>
            <person name="Sun H."/>
            <person name="Tunlid A."/>
            <person name="Henrissat B."/>
            <person name="Grigoriev I.V."/>
            <person name="Hibbett D.S."/>
            <person name="Martin F."/>
        </authorList>
    </citation>
    <scope>NUCLEOTIDE SEQUENCE [LARGE SCALE GENOMIC DNA]</scope>
    <source>
        <strain evidence="3">MUT 4182</strain>
    </source>
</reference>
<proteinExistence type="predicted"/>
<protein>
    <submittedName>
        <fullName evidence="2">Uncharacterized protein</fullName>
    </submittedName>
</protein>
<accession>A0A0C3KMQ9</accession>
<reference evidence="2 3" key="1">
    <citation type="submission" date="2014-04" db="EMBL/GenBank/DDBJ databases">
        <authorList>
            <consortium name="DOE Joint Genome Institute"/>
            <person name="Kuo A."/>
            <person name="Girlanda M."/>
            <person name="Perotto S."/>
            <person name="Kohler A."/>
            <person name="Nagy L.G."/>
            <person name="Floudas D."/>
            <person name="Copeland A."/>
            <person name="Barry K.W."/>
            <person name="Cichocki N."/>
            <person name="Veneault-Fourrey C."/>
            <person name="LaButti K."/>
            <person name="Lindquist E.A."/>
            <person name="Lipzen A."/>
            <person name="Lundell T."/>
            <person name="Morin E."/>
            <person name="Murat C."/>
            <person name="Sun H."/>
            <person name="Tunlid A."/>
            <person name="Henrissat B."/>
            <person name="Grigoriev I.V."/>
            <person name="Hibbett D.S."/>
            <person name="Martin F."/>
            <person name="Nordberg H.P."/>
            <person name="Cantor M.N."/>
            <person name="Hua S.X."/>
        </authorList>
    </citation>
    <scope>NUCLEOTIDE SEQUENCE [LARGE SCALE GENOMIC DNA]</scope>
    <source>
        <strain evidence="2 3">MUT 4182</strain>
    </source>
</reference>
<feature type="compositionally biased region" description="Basic and acidic residues" evidence="1">
    <location>
        <begin position="18"/>
        <end position="103"/>
    </location>
</feature>
<evidence type="ECO:0000313" key="2">
    <source>
        <dbReference type="EMBL" id="KIO22668.1"/>
    </source>
</evidence>
<evidence type="ECO:0000256" key="1">
    <source>
        <dbReference type="SAM" id="MobiDB-lite"/>
    </source>
</evidence>
<dbReference type="STRING" id="1051891.A0A0C3KMQ9"/>
<keyword evidence="3" id="KW-1185">Reference proteome</keyword>
<evidence type="ECO:0000313" key="3">
    <source>
        <dbReference type="Proteomes" id="UP000054248"/>
    </source>
</evidence>
<dbReference type="EMBL" id="KN823104">
    <property type="protein sequence ID" value="KIO22668.1"/>
    <property type="molecule type" value="Genomic_DNA"/>
</dbReference>
<dbReference type="AlphaFoldDB" id="A0A0C3KMQ9"/>
<sequence>MAMVHESSPLRKAPIKMETQEEKRAREEKERKLKEEAESKKKKELEYKLKTEKQERERKEREGASKEEGLRKEPEEATRLTAEAKAKEETEAKEREEKEKEKLQVPSLSCTTSASNRILSQAFSVKDGVSVPSGNTPSTSPGHCKDQVEPALGPMRLIHLDLTNSSHP</sequence>
<organism evidence="2 3">
    <name type="scientific">Tulasnella calospora MUT 4182</name>
    <dbReference type="NCBI Taxonomy" id="1051891"/>
    <lineage>
        <taxon>Eukaryota</taxon>
        <taxon>Fungi</taxon>
        <taxon>Dikarya</taxon>
        <taxon>Basidiomycota</taxon>
        <taxon>Agaricomycotina</taxon>
        <taxon>Agaricomycetes</taxon>
        <taxon>Cantharellales</taxon>
        <taxon>Tulasnellaceae</taxon>
        <taxon>Tulasnella</taxon>
    </lineage>
</organism>
<feature type="region of interest" description="Disordered" evidence="1">
    <location>
        <begin position="127"/>
        <end position="149"/>
    </location>
</feature>
<name>A0A0C3KMQ9_9AGAM</name>